<reference evidence="2" key="1">
    <citation type="journal article" date="2023" name="G3 (Bethesda)">
        <title>Genome assembly and association tests identify interacting loci associated with vigor, precocity, and sex in interspecific pistachio rootstocks.</title>
        <authorList>
            <person name="Palmer W."/>
            <person name="Jacygrad E."/>
            <person name="Sagayaradj S."/>
            <person name="Cavanaugh K."/>
            <person name="Han R."/>
            <person name="Bertier L."/>
            <person name="Beede B."/>
            <person name="Kafkas S."/>
            <person name="Golino D."/>
            <person name="Preece J."/>
            <person name="Michelmore R."/>
        </authorList>
    </citation>
    <scope>NUCLEOTIDE SEQUENCE [LARGE SCALE GENOMIC DNA]</scope>
</reference>
<evidence type="ECO:0000313" key="1">
    <source>
        <dbReference type="EMBL" id="KAJ0053989.1"/>
    </source>
</evidence>
<name>A0ACC0ZQ57_9ROSI</name>
<proteinExistence type="predicted"/>
<dbReference type="EMBL" id="CM047736">
    <property type="protein sequence ID" value="KAJ0053989.1"/>
    <property type="molecule type" value="Genomic_DNA"/>
</dbReference>
<evidence type="ECO:0000313" key="2">
    <source>
        <dbReference type="Proteomes" id="UP001163603"/>
    </source>
</evidence>
<comment type="caution">
    <text evidence="1">The sequence shown here is derived from an EMBL/GenBank/DDBJ whole genome shotgun (WGS) entry which is preliminary data.</text>
</comment>
<keyword evidence="2" id="KW-1185">Reference proteome</keyword>
<protein>
    <submittedName>
        <fullName evidence="1">Uncharacterized protein</fullName>
    </submittedName>
</protein>
<organism evidence="1 2">
    <name type="scientific">Pistacia integerrima</name>
    <dbReference type="NCBI Taxonomy" id="434235"/>
    <lineage>
        <taxon>Eukaryota</taxon>
        <taxon>Viridiplantae</taxon>
        <taxon>Streptophyta</taxon>
        <taxon>Embryophyta</taxon>
        <taxon>Tracheophyta</taxon>
        <taxon>Spermatophyta</taxon>
        <taxon>Magnoliopsida</taxon>
        <taxon>eudicotyledons</taxon>
        <taxon>Gunneridae</taxon>
        <taxon>Pentapetalae</taxon>
        <taxon>rosids</taxon>
        <taxon>malvids</taxon>
        <taxon>Sapindales</taxon>
        <taxon>Anacardiaceae</taxon>
        <taxon>Pistacia</taxon>
    </lineage>
</organism>
<sequence>MIFLFLIPVMIGLLQVEYQNKNVSPFDIHPINMWVFLAATCIYCVGLATNLESYNYPTACSKIISHLIINSGALASITLASVLVSSLIGWLILCLWIILPITLARNLLKHIYEWLKHRTYNIISTGHVRFNKLWECLTLKKQHLPITTIYTV</sequence>
<dbReference type="Proteomes" id="UP001163603">
    <property type="component" value="Chromosome 1"/>
</dbReference>
<accession>A0ACC0ZQ57</accession>
<gene>
    <name evidence="1" type="ORF">Pint_00183</name>
</gene>